<gene>
    <name evidence="10" type="ORF">PSQ19_09205</name>
</gene>
<dbReference type="EMBL" id="CP118246">
    <property type="protein sequence ID" value="WDR04147.1"/>
    <property type="molecule type" value="Genomic_DNA"/>
</dbReference>
<dbReference type="Gene3D" id="3.30.565.10">
    <property type="entry name" value="Histidine kinase-like ATPase, C-terminal domain"/>
    <property type="match status" value="1"/>
</dbReference>
<keyword evidence="7" id="KW-0067">ATP-binding</keyword>
<keyword evidence="5" id="KW-0547">Nucleotide-binding</keyword>
<keyword evidence="3" id="KW-0597">Phosphoprotein</keyword>
<evidence type="ECO:0000256" key="6">
    <source>
        <dbReference type="ARBA" id="ARBA00022777"/>
    </source>
</evidence>
<dbReference type="InterPro" id="IPR003594">
    <property type="entry name" value="HATPase_dom"/>
</dbReference>
<dbReference type="SMART" id="SM00387">
    <property type="entry name" value="HATPase_c"/>
    <property type="match status" value="1"/>
</dbReference>
<dbReference type="InterPro" id="IPR011495">
    <property type="entry name" value="Sig_transdc_His_kin_sub2_dim/P"/>
</dbReference>
<accession>A0ABY7YSH8</accession>
<feature type="transmembrane region" description="Helical" evidence="8">
    <location>
        <begin position="31"/>
        <end position="52"/>
    </location>
</feature>
<dbReference type="PROSITE" id="PS50109">
    <property type="entry name" value="HIS_KIN"/>
    <property type="match status" value="1"/>
</dbReference>
<dbReference type="SUPFAM" id="SSF55874">
    <property type="entry name" value="ATPase domain of HSP90 chaperone/DNA topoisomerase II/histidine kinase"/>
    <property type="match status" value="1"/>
</dbReference>
<evidence type="ECO:0000256" key="1">
    <source>
        <dbReference type="ARBA" id="ARBA00000085"/>
    </source>
</evidence>
<keyword evidence="6 10" id="KW-0418">Kinase</keyword>
<proteinExistence type="predicted"/>
<evidence type="ECO:0000256" key="4">
    <source>
        <dbReference type="ARBA" id="ARBA00022679"/>
    </source>
</evidence>
<dbReference type="EC" id="2.7.13.3" evidence="2"/>
<dbReference type="Pfam" id="PF02518">
    <property type="entry name" value="HATPase_c"/>
    <property type="match status" value="1"/>
</dbReference>
<keyword evidence="4" id="KW-0808">Transferase</keyword>
<keyword evidence="8" id="KW-0812">Transmembrane</keyword>
<dbReference type="InterPro" id="IPR005467">
    <property type="entry name" value="His_kinase_dom"/>
</dbReference>
<dbReference type="GO" id="GO:0016301">
    <property type="term" value="F:kinase activity"/>
    <property type="evidence" value="ECO:0007669"/>
    <property type="project" value="UniProtKB-KW"/>
</dbReference>
<sequence length="307" mass="33699">MEDLRNTLNAFIAEEDKNLLMRNDAIGRTRLWITIAILAALGGAVVLAYVLFSRTERQVSALTRSRSELNTQRDALAQRVLERTAALEESQAHAQRERERVETLLKDTNHRIGNSLATVSSLLGLQMMRSNSVEVKNALEAARLRVHAIASSHRRLRLGDDLESTRADEFLHAVLDDLESTHEGTDPVKFEHEFADIWIRSRDATTLGIILGELVTNALKHAFPEGRGGTISVRLFRDEAGIATLEVSDDGLGPSDKANFDDGGLGSVIVRQLAQQFGGNPVYEKSPTGGLRVSVSLPKITTETTPA</sequence>
<keyword evidence="8" id="KW-1133">Transmembrane helix</keyword>
<organism evidence="10 11">
    <name type="scientific">Devosia algicola</name>
    <dbReference type="NCBI Taxonomy" id="3026418"/>
    <lineage>
        <taxon>Bacteria</taxon>
        <taxon>Pseudomonadati</taxon>
        <taxon>Pseudomonadota</taxon>
        <taxon>Alphaproteobacteria</taxon>
        <taxon>Hyphomicrobiales</taxon>
        <taxon>Devosiaceae</taxon>
        <taxon>Devosia</taxon>
    </lineage>
</organism>
<evidence type="ECO:0000256" key="7">
    <source>
        <dbReference type="ARBA" id="ARBA00022840"/>
    </source>
</evidence>
<dbReference type="InterPro" id="IPR004358">
    <property type="entry name" value="Sig_transdc_His_kin-like_C"/>
</dbReference>
<evidence type="ECO:0000259" key="9">
    <source>
        <dbReference type="PROSITE" id="PS50109"/>
    </source>
</evidence>
<evidence type="ECO:0000313" key="11">
    <source>
        <dbReference type="Proteomes" id="UP001220530"/>
    </source>
</evidence>
<evidence type="ECO:0000256" key="3">
    <source>
        <dbReference type="ARBA" id="ARBA00022553"/>
    </source>
</evidence>
<protein>
    <recommendedName>
        <fullName evidence="2">histidine kinase</fullName>
        <ecNumber evidence="2">2.7.13.3</ecNumber>
    </recommendedName>
</protein>
<keyword evidence="11" id="KW-1185">Reference proteome</keyword>
<evidence type="ECO:0000256" key="8">
    <source>
        <dbReference type="SAM" id="Phobius"/>
    </source>
</evidence>
<evidence type="ECO:0000256" key="5">
    <source>
        <dbReference type="ARBA" id="ARBA00022741"/>
    </source>
</evidence>
<name>A0ABY7YSH8_9HYPH</name>
<keyword evidence="8" id="KW-0472">Membrane</keyword>
<comment type="catalytic activity">
    <reaction evidence="1">
        <text>ATP + protein L-histidine = ADP + protein N-phospho-L-histidine.</text>
        <dbReference type="EC" id="2.7.13.3"/>
    </reaction>
</comment>
<dbReference type="PRINTS" id="PR00344">
    <property type="entry name" value="BCTRLSENSOR"/>
</dbReference>
<dbReference type="RefSeq" id="WP_282220531.1">
    <property type="nucleotide sequence ID" value="NZ_CP118246.1"/>
</dbReference>
<reference evidence="10 11" key="1">
    <citation type="submission" date="2023-02" db="EMBL/GenBank/DDBJ databases">
        <title>Devosia algicola sp. nov., isolated from the phycosphere of marine algae.</title>
        <authorList>
            <person name="Kim J.M."/>
            <person name="Lee J.K."/>
            <person name="Choi B.J."/>
            <person name="Bayburt H."/>
            <person name="Jeon C.O."/>
        </authorList>
    </citation>
    <scope>NUCLEOTIDE SEQUENCE [LARGE SCALE GENOMIC DNA]</scope>
    <source>
        <strain evidence="10 11">G20-9</strain>
    </source>
</reference>
<dbReference type="Pfam" id="PF07568">
    <property type="entry name" value="HisKA_2"/>
    <property type="match status" value="1"/>
</dbReference>
<evidence type="ECO:0000256" key="2">
    <source>
        <dbReference type="ARBA" id="ARBA00012438"/>
    </source>
</evidence>
<feature type="domain" description="Histidine kinase" evidence="9">
    <location>
        <begin position="107"/>
        <end position="301"/>
    </location>
</feature>
<evidence type="ECO:0000313" key="10">
    <source>
        <dbReference type="EMBL" id="WDR04147.1"/>
    </source>
</evidence>
<dbReference type="PANTHER" id="PTHR41523">
    <property type="entry name" value="TWO-COMPONENT SYSTEM SENSOR PROTEIN"/>
    <property type="match status" value="1"/>
</dbReference>
<dbReference type="InterPro" id="IPR036890">
    <property type="entry name" value="HATPase_C_sf"/>
</dbReference>
<dbReference type="PANTHER" id="PTHR41523:SF8">
    <property type="entry name" value="ETHYLENE RESPONSE SENSOR PROTEIN"/>
    <property type="match status" value="1"/>
</dbReference>
<dbReference type="Proteomes" id="UP001220530">
    <property type="component" value="Chromosome"/>
</dbReference>